<comment type="caution">
    <text evidence="2">The sequence shown here is derived from an EMBL/GenBank/DDBJ whole genome shotgun (WGS) entry which is preliminary data.</text>
</comment>
<feature type="domain" description="KilA-N DNA-binding" evidence="1">
    <location>
        <begin position="16"/>
        <end position="102"/>
    </location>
</feature>
<dbReference type="Proteomes" id="UP000176952">
    <property type="component" value="Unassembled WGS sequence"/>
</dbReference>
<evidence type="ECO:0000313" key="3">
    <source>
        <dbReference type="Proteomes" id="UP000176952"/>
    </source>
</evidence>
<dbReference type="InterPro" id="IPR018873">
    <property type="entry name" value="KilA-N_DNA-bd_domain"/>
</dbReference>
<dbReference type="Pfam" id="PF10543">
    <property type="entry name" value="ORF6N"/>
    <property type="match status" value="1"/>
</dbReference>
<protein>
    <submittedName>
        <fullName evidence="2">DNA-binding protein</fullName>
    </submittedName>
</protein>
<proteinExistence type="predicted"/>
<dbReference type="AlphaFoldDB" id="A0A1G2AZY4"/>
<name>A0A1G2AZY4_9BACT</name>
<sequence>MEKSEIATIPHERITNKIYLIRAKKIMLDRDLAELYKVSTKRLNEQVKRNFKRFPEDFMFQLNKDEMENWKSQIATSNSEKMGLRKLPFAFTEQGIAMLSGVLNSDIAIHVHIQIIRTFAKLRELMATNQLLRQKIEEVERTNDRRYVSVFRQLKYLLDAEDRRAQEPPKDEIGFRG</sequence>
<dbReference type="EMBL" id="MHKD01000040">
    <property type="protein sequence ID" value="OGY81999.1"/>
    <property type="molecule type" value="Genomic_DNA"/>
</dbReference>
<reference evidence="2 3" key="1">
    <citation type="journal article" date="2016" name="Nat. Commun.">
        <title>Thousands of microbial genomes shed light on interconnected biogeochemical processes in an aquifer system.</title>
        <authorList>
            <person name="Anantharaman K."/>
            <person name="Brown C.T."/>
            <person name="Hug L.A."/>
            <person name="Sharon I."/>
            <person name="Castelle C.J."/>
            <person name="Probst A.J."/>
            <person name="Thomas B.C."/>
            <person name="Singh A."/>
            <person name="Wilkins M.J."/>
            <person name="Karaoz U."/>
            <person name="Brodie E.L."/>
            <person name="Williams K.H."/>
            <person name="Hubbard S.S."/>
            <person name="Banfield J.F."/>
        </authorList>
    </citation>
    <scope>NUCLEOTIDE SEQUENCE [LARGE SCALE GENOMIC DNA]</scope>
</reference>
<organism evidence="2 3">
    <name type="scientific">Candidatus Kerfeldbacteria bacterium RIFCSPHIGHO2_12_FULL_48_17</name>
    <dbReference type="NCBI Taxonomy" id="1798542"/>
    <lineage>
        <taxon>Bacteria</taxon>
        <taxon>Candidatus Kerfeldiibacteriota</taxon>
    </lineage>
</organism>
<dbReference type="STRING" id="1798542.A3F54_03695"/>
<accession>A0A1G2AZY4</accession>
<dbReference type="GO" id="GO:0003677">
    <property type="term" value="F:DNA binding"/>
    <property type="evidence" value="ECO:0007669"/>
    <property type="project" value="UniProtKB-KW"/>
</dbReference>
<evidence type="ECO:0000313" key="2">
    <source>
        <dbReference type="EMBL" id="OGY81999.1"/>
    </source>
</evidence>
<gene>
    <name evidence="2" type="ORF">A3F54_03695</name>
</gene>
<evidence type="ECO:0000259" key="1">
    <source>
        <dbReference type="Pfam" id="PF10543"/>
    </source>
</evidence>
<keyword evidence="2" id="KW-0238">DNA-binding</keyword>